<dbReference type="AlphaFoldDB" id="A0A9N8DRJ7"/>
<dbReference type="OrthoDB" id="46820at2759"/>
<evidence type="ECO:0000313" key="2">
    <source>
        <dbReference type="EMBL" id="CAB9504634.1"/>
    </source>
</evidence>
<name>A0A9N8DRJ7_9STRA</name>
<organism evidence="2 3">
    <name type="scientific">Seminavis robusta</name>
    <dbReference type="NCBI Taxonomy" id="568900"/>
    <lineage>
        <taxon>Eukaryota</taxon>
        <taxon>Sar</taxon>
        <taxon>Stramenopiles</taxon>
        <taxon>Ochrophyta</taxon>
        <taxon>Bacillariophyta</taxon>
        <taxon>Bacillariophyceae</taxon>
        <taxon>Bacillariophycidae</taxon>
        <taxon>Naviculales</taxon>
        <taxon>Naviculaceae</taxon>
        <taxon>Seminavis</taxon>
    </lineage>
</organism>
<dbReference type="Proteomes" id="UP001153069">
    <property type="component" value="Unassembled WGS sequence"/>
</dbReference>
<evidence type="ECO:0000313" key="3">
    <source>
        <dbReference type="Proteomes" id="UP001153069"/>
    </source>
</evidence>
<protein>
    <submittedName>
        <fullName evidence="2">Uncharacterized protein</fullName>
    </submittedName>
</protein>
<evidence type="ECO:0000256" key="1">
    <source>
        <dbReference type="SAM" id="MobiDB-lite"/>
    </source>
</evidence>
<accession>A0A9N8DRJ7</accession>
<keyword evidence="3" id="KW-1185">Reference proteome</keyword>
<proteinExistence type="predicted"/>
<feature type="region of interest" description="Disordered" evidence="1">
    <location>
        <begin position="1"/>
        <end position="24"/>
    </location>
</feature>
<reference evidence="2" key="1">
    <citation type="submission" date="2020-06" db="EMBL/GenBank/DDBJ databases">
        <authorList>
            <consortium name="Plant Systems Biology data submission"/>
        </authorList>
    </citation>
    <scope>NUCLEOTIDE SEQUENCE</scope>
    <source>
        <strain evidence="2">D6</strain>
    </source>
</reference>
<gene>
    <name evidence="2" type="ORF">SEMRO_203_G085680.1</name>
</gene>
<dbReference type="EMBL" id="CAICTM010000202">
    <property type="protein sequence ID" value="CAB9504634.1"/>
    <property type="molecule type" value="Genomic_DNA"/>
</dbReference>
<sequence length="206" mass="23345">MRKIGVSSTAALGHHTPNRYTHPRIHCLHSTSKNDEISSSAAQSTDSVTSPLIEKWDQSDRFDRWKFLQELLDDLEEDDDTEELLCAVLKEYPLDKKNDGVPIATSEQKQIVRDLVATAAEEEQDPPKIRVLTNDEILRQVEALIPDPQEDEDGFKSAWDAVLEIHGQEMVKVNEEAATARWKALCIVARVLIHYEFLSEGIQKAQ</sequence>
<comment type="caution">
    <text evidence="2">The sequence shown here is derived from an EMBL/GenBank/DDBJ whole genome shotgun (WGS) entry which is preliminary data.</text>
</comment>
<feature type="compositionally biased region" description="Polar residues" evidence="1">
    <location>
        <begin position="1"/>
        <end position="10"/>
    </location>
</feature>